<comment type="caution">
    <text evidence="1">The sequence shown here is derived from an EMBL/GenBank/DDBJ whole genome shotgun (WGS) entry which is preliminary data.</text>
</comment>
<name>A0ACC2V7P3_9TREE</name>
<accession>A0ACC2V7P3</accession>
<evidence type="ECO:0000313" key="2">
    <source>
        <dbReference type="Proteomes" id="UP001241377"/>
    </source>
</evidence>
<proteinExistence type="predicted"/>
<gene>
    <name evidence="1" type="ORF">QFC19_007622</name>
</gene>
<organism evidence="1 2">
    <name type="scientific">Naganishia cerealis</name>
    <dbReference type="NCBI Taxonomy" id="610337"/>
    <lineage>
        <taxon>Eukaryota</taxon>
        <taxon>Fungi</taxon>
        <taxon>Dikarya</taxon>
        <taxon>Basidiomycota</taxon>
        <taxon>Agaricomycotina</taxon>
        <taxon>Tremellomycetes</taxon>
        <taxon>Filobasidiales</taxon>
        <taxon>Filobasidiaceae</taxon>
        <taxon>Naganishia</taxon>
    </lineage>
</organism>
<dbReference type="Proteomes" id="UP001241377">
    <property type="component" value="Unassembled WGS sequence"/>
</dbReference>
<protein>
    <submittedName>
        <fullName evidence="1">Uncharacterized protein</fullName>
    </submittedName>
</protein>
<sequence>MSEIHRSVSQRAEKAQFDSLLDVKENVQVERVGPQDSFVEEAERMSRYAGPKRYQLSTVRDISTGADNTYSD</sequence>
<evidence type="ECO:0000313" key="1">
    <source>
        <dbReference type="EMBL" id="KAJ9095378.1"/>
    </source>
</evidence>
<keyword evidence="2" id="KW-1185">Reference proteome</keyword>
<reference evidence="1" key="1">
    <citation type="submission" date="2023-04" db="EMBL/GenBank/DDBJ databases">
        <title>Draft Genome sequencing of Naganishia species isolated from polar environments using Oxford Nanopore Technology.</title>
        <authorList>
            <person name="Leo P."/>
            <person name="Venkateswaran K."/>
        </authorList>
    </citation>
    <scope>NUCLEOTIDE SEQUENCE</scope>
    <source>
        <strain evidence="1">MNA-CCFEE 5261</strain>
    </source>
</reference>
<dbReference type="EMBL" id="JASBWR010000102">
    <property type="protein sequence ID" value="KAJ9095378.1"/>
    <property type="molecule type" value="Genomic_DNA"/>
</dbReference>